<evidence type="ECO:0000256" key="1">
    <source>
        <dbReference type="SAM" id="Coils"/>
    </source>
</evidence>
<dbReference type="SUPFAM" id="SSF51261">
    <property type="entry name" value="Duplicated hybrid motif"/>
    <property type="match status" value="1"/>
</dbReference>
<reference evidence="5" key="1">
    <citation type="submission" date="2016-10" db="EMBL/GenBank/DDBJ databases">
        <authorList>
            <person name="Varghese N."/>
            <person name="Submissions S."/>
        </authorList>
    </citation>
    <scope>NUCLEOTIDE SEQUENCE [LARGE SCALE GENOMIC DNA]</scope>
    <source>
        <strain evidence="5">Nm10</strain>
    </source>
</reference>
<dbReference type="PROSITE" id="PS51257">
    <property type="entry name" value="PROKAR_LIPOPROTEIN"/>
    <property type="match status" value="1"/>
</dbReference>
<name>A0A1H2EZP6_9PROT</name>
<feature type="domain" description="M23ase beta-sheet core" evidence="3">
    <location>
        <begin position="313"/>
        <end position="406"/>
    </location>
</feature>
<dbReference type="Proteomes" id="UP000182882">
    <property type="component" value="Unassembled WGS sequence"/>
</dbReference>
<dbReference type="FunFam" id="2.70.70.10:FF:000003">
    <property type="entry name" value="Murein hydrolase activator EnvC"/>
    <property type="match status" value="1"/>
</dbReference>
<feature type="coiled-coil region" evidence="1">
    <location>
        <begin position="51"/>
        <end position="113"/>
    </location>
</feature>
<dbReference type="Gene3D" id="2.70.70.10">
    <property type="entry name" value="Glucose Permease (Domain IIA)"/>
    <property type="match status" value="1"/>
</dbReference>
<dbReference type="GO" id="GO:0004222">
    <property type="term" value="F:metalloendopeptidase activity"/>
    <property type="evidence" value="ECO:0007669"/>
    <property type="project" value="TreeGrafter"/>
</dbReference>
<accession>A0A1H2EZP6</accession>
<keyword evidence="2" id="KW-1133">Transmembrane helix</keyword>
<dbReference type="Pfam" id="PF01551">
    <property type="entry name" value="Peptidase_M23"/>
    <property type="match status" value="1"/>
</dbReference>
<keyword evidence="2" id="KW-0472">Membrane</keyword>
<dbReference type="PANTHER" id="PTHR21666">
    <property type="entry name" value="PEPTIDASE-RELATED"/>
    <property type="match status" value="1"/>
</dbReference>
<dbReference type="InterPro" id="IPR050570">
    <property type="entry name" value="Cell_wall_metabolism_enzyme"/>
</dbReference>
<dbReference type="InterPro" id="IPR011055">
    <property type="entry name" value="Dup_hybrid_motif"/>
</dbReference>
<evidence type="ECO:0000259" key="3">
    <source>
        <dbReference type="Pfam" id="PF01551"/>
    </source>
</evidence>
<dbReference type="EMBL" id="FNLN01000016">
    <property type="protein sequence ID" value="SDU00590.1"/>
    <property type="molecule type" value="Genomic_DNA"/>
</dbReference>
<protein>
    <submittedName>
        <fullName evidence="4">Septal ring factor EnvC, activator of murein hydrolases AmiA and AmiB</fullName>
    </submittedName>
</protein>
<dbReference type="InterPro" id="IPR016047">
    <property type="entry name" value="M23ase_b-sheet_dom"/>
</dbReference>
<dbReference type="CDD" id="cd12797">
    <property type="entry name" value="M23_peptidase"/>
    <property type="match status" value="1"/>
</dbReference>
<feature type="coiled-coil region" evidence="1">
    <location>
        <begin position="198"/>
        <end position="260"/>
    </location>
</feature>
<gene>
    <name evidence="4" type="ORF">SAMN05216406_11666</name>
</gene>
<evidence type="ECO:0000313" key="5">
    <source>
        <dbReference type="Proteomes" id="UP000182882"/>
    </source>
</evidence>
<proteinExistence type="predicted"/>
<sequence length="413" mass="47498">MHIALIRINHTFWEISTFNLIHIQCVYLVLVACVLTFICPLSASSSNQENLRLLRERIQLLHKDLANKESLKQNTTNTLRKTEQTINDISHKLTELIANDRKAIEEYKQLQARHHIISEEIKIEQSRLEKLLYQQYIGGQHNYLHLLLNQYDPNQIARNAYYYQQFAFARSDSITALRKNQHEILTLTEMSRHKKKEIAAIQAQYHDERKKLEHEKNKQQRILSQVSDSITQKQQELNTLKNDEKRITRLVNEINKFIAQEKSSTNSQINTKLPDASIANTPFPSLKGKLNLPVRGKLVNTFGGQRSGKHITWKGLFIQAPKGSDVKAISRGRVVFADWLRGFGNLIILDHGNNYMSLYGNNTTLHKQVGDMILGGDTIATVGNSDGNANSGLYFELRHRGKPFDPLTWIKIE</sequence>
<organism evidence="4 5">
    <name type="scientific">Nitrosomonas ureae</name>
    <dbReference type="NCBI Taxonomy" id="44577"/>
    <lineage>
        <taxon>Bacteria</taxon>
        <taxon>Pseudomonadati</taxon>
        <taxon>Pseudomonadota</taxon>
        <taxon>Betaproteobacteria</taxon>
        <taxon>Nitrosomonadales</taxon>
        <taxon>Nitrosomonadaceae</taxon>
        <taxon>Nitrosomonas</taxon>
    </lineage>
</organism>
<feature type="transmembrane region" description="Helical" evidence="2">
    <location>
        <begin position="20"/>
        <end position="43"/>
    </location>
</feature>
<keyword evidence="5" id="KW-1185">Reference proteome</keyword>
<dbReference type="AlphaFoldDB" id="A0A1H2EZP6"/>
<dbReference type="PANTHER" id="PTHR21666:SF270">
    <property type="entry name" value="MUREIN HYDROLASE ACTIVATOR ENVC"/>
    <property type="match status" value="1"/>
</dbReference>
<evidence type="ECO:0000313" key="4">
    <source>
        <dbReference type="EMBL" id="SDU00590.1"/>
    </source>
</evidence>
<evidence type="ECO:0000256" key="2">
    <source>
        <dbReference type="SAM" id="Phobius"/>
    </source>
</evidence>
<keyword evidence="1" id="KW-0175">Coiled coil</keyword>
<keyword evidence="2" id="KW-0812">Transmembrane</keyword>
<dbReference type="Gene3D" id="6.10.250.3150">
    <property type="match status" value="1"/>
</dbReference>
<keyword evidence="4" id="KW-0378">Hydrolase</keyword>